<dbReference type="RefSeq" id="WP_095606891.1">
    <property type="nucleotide sequence ID" value="NZ_NSKE01000007.1"/>
</dbReference>
<reference evidence="11 12" key="1">
    <citation type="submission" date="2017-08" db="EMBL/GenBank/DDBJ databases">
        <title>Aliifodinibius alkalisoli sp. nov., isolated from saline alkaline soil.</title>
        <authorList>
            <person name="Liu D."/>
            <person name="Zhang G."/>
        </authorList>
    </citation>
    <scope>NUCLEOTIDE SEQUENCE [LARGE SCALE GENOMIC DNA]</scope>
    <source>
        <strain evidence="11 12">WN023</strain>
    </source>
</reference>
<dbReference type="SUPFAM" id="SSF56672">
    <property type="entry name" value="DNA/RNA polymerases"/>
    <property type="match status" value="1"/>
</dbReference>
<evidence type="ECO:0000256" key="4">
    <source>
        <dbReference type="ARBA" id="ARBA00022723"/>
    </source>
</evidence>
<keyword evidence="3" id="KW-0548">Nucleotidyltransferase</keyword>
<feature type="domain" description="Reverse transcriptase" evidence="10">
    <location>
        <begin position="35"/>
        <end position="260"/>
    </location>
</feature>
<dbReference type="EMBL" id="NSKE01000007">
    <property type="protein sequence ID" value="PAU93700.1"/>
    <property type="molecule type" value="Genomic_DNA"/>
</dbReference>
<evidence type="ECO:0000256" key="7">
    <source>
        <dbReference type="ARBA" id="ARBA00023118"/>
    </source>
</evidence>
<keyword evidence="5" id="KW-0460">Magnesium</keyword>
<keyword evidence="7" id="KW-0051">Antiviral defense</keyword>
<evidence type="ECO:0000256" key="5">
    <source>
        <dbReference type="ARBA" id="ARBA00022842"/>
    </source>
</evidence>
<comment type="catalytic activity">
    <reaction evidence="9">
        <text>DNA(n) + a 2'-deoxyribonucleoside 5'-triphosphate = DNA(n+1) + diphosphate</text>
        <dbReference type="Rhea" id="RHEA:22508"/>
        <dbReference type="Rhea" id="RHEA-COMP:17339"/>
        <dbReference type="Rhea" id="RHEA-COMP:17340"/>
        <dbReference type="ChEBI" id="CHEBI:33019"/>
        <dbReference type="ChEBI" id="CHEBI:61560"/>
        <dbReference type="ChEBI" id="CHEBI:173112"/>
        <dbReference type="EC" id="2.7.7.49"/>
    </reaction>
</comment>
<dbReference type="PRINTS" id="PR00866">
    <property type="entry name" value="RNADNAPOLMS"/>
</dbReference>
<keyword evidence="6" id="KW-0695">RNA-directed DNA polymerase</keyword>
<dbReference type="OrthoDB" id="9780724at2"/>
<dbReference type="InterPro" id="IPR043502">
    <property type="entry name" value="DNA/RNA_pol_sf"/>
</dbReference>
<dbReference type="GO" id="GO:0009307">
    <property type="term" value="P:DNA restriction-modification system"/>
    <property type="evidence" value="ECO:0007669"/>
    <property type="project" value="InterPro"/>
</dbReference>
<dbReference type="GO" id="GO:0051607">
    <property type="term" value="P:defense response to virus"/>
    <property type="evidence" value="ECO:0007669"/>
    <property type="project" value="UniProtKB-KW"/>
</dbReference>
<dbReference type="GO" id="GO:0003723">
    <property type="term" value="F:RNA binding"/>
    <property type="evidence" value="ECO:0007669"/>
    <property type="project" value="InterPro"/>
</dbReference>
<dbReference type="GO" id="GO:0046872">
    <property type="term" value="F:metal ion binding"/>
    <property type="evidence" value="ECO:0007669"/>
    <property type="project" value="UniProtKB-KW"/>
</dbReference>
<sequence length="527" mass="61223">MDVELNYSNRELKQKFANLKSLREVSDLLEISSDKLKYYLYILDDEKKYNEFKIPKRSGGTRSISAPNDSLKILQQKLNHILRLFYNPRVCVYGFVNDRDIVEGASKHTDKKYVLNVDIKDFFPSINFGRVWGLFQAKPFNLPEEAATVLAQICIFKNSLPQGAPTSPVISNFICAKLDSELTRLAKKHKVTYTRYADDLTFSTTIPVFPKSLAKINDAGQTIVGSELEEIINDNGFEVNHDKVKLMNSSQRQEVTGITVNEFTNVNRSYVRKIRAMLHAWEKFGYENAEDTFHREYCNPGINPERSKPPLDKVIKGKLEHLGKVKGKHDPVFLKYYHKLVKLDDKYEREHYNKKYQLLDHNEYPFILDRLNDRFQDIKKLKPHPRGYAFEDFLNELFKTYSLEPRKPFKNVGEQIDGSLNFEGNAYLIEAKWQDKNIEAKHLNNFQVKVDSKASWARGIFISISPFTDGCLKNFREGKSTKLLGILGDEIESMLKHKIDLREVLKYKARKSVETGDFFTRIENELK</sequence>
<evidence type="ECO:0000256" key="6">
    <source>
        <dbReference type="ARBA" id="ARBA00022918"/>
    </source>
</evidence>
<dbReference type="GO" id="GO:0003677">
    <property type="term" value="F:DNA binding"/>
    <property type="evidence" value="ECO:0007669"/>
    <property type="project" value="InterPro"/>
</dbReference>
<dbReference type="PANTHER" id="PTHR34047:SF7">
    <property type="entry name" value="RNA-DIRECTED DNA POLYMERASE"/>
    <property type="match status" value="1"/>
</dbReference>
<evidence type="ECO:0000256" key="1">
    <source>
        <dbReference type="ARBA" id="ARBA00012493"/>
    </source>
</evidence>
<dbReference type="PROSITE" id="PS50878">
    <property type="entry name" value="RT_POL"/>
    <property type="match status" value="1"/>
</dbReference>
<dbReference type="PANTHER" id="PTHR34047">
    <property type="entry name" value="NUCLEAR INTRON MATURASE 1, MITOCHONDRIAL-RELATED"/>
    <property type="match status" value="1"/>
</dbReference>
<dbReference type="InterPro" id="IPR011335">
    <property type="entry name" value="Restrct_endonuc-II-like"/>
</dbReference>
<protein>
    <recommendedName>
        <fullName evidence="1">RNA-directed DNA polymerase</fullName>
        <ecNumber evidence="1">2.7.7.49</ecNumber>
    </recommendedName>
</protein>
<evidence type="ECO:0000256" key="8">
    <source>
        <dbReference type="ARBA" id="ARBA00034120"/>
    </source>
</evidence>
<dbReference type="GO" id="GO:0003964">
    <property type="term" value="F:RNA-directed DNA polymerase activity"/>
    <property type="evidence" value="ECO:0007669"/>
    <property type="project" value="UniProtKB-KW"/>
</dbReference>
<accession>A0A2A2G961</accession>
<comment type="similarity">
    <text evidence="8">Belongs to the bacterial reverse transcriptase family.</text>
</comment>
<dbReference type="SUPFAM" id="SSF52980">
    <property type="entry name" value="Restriction endonuclease-like"/>
    <property type="match status" value="1"/>
</dbReference>
<dbReference type="Proteomes" id="UP000218831">
    <property type="component" value="Unassembled WGS sequence"/>
</dbReference>
<dbReference type="InterPro" id="IPR000477">
    <property type="entry name" value="RT_dom"/>
</dbReference>
<dbReference type="CDD" id="cd03487">
    <property type="entry name" value="RT_Bac_retron_II"/>
    <property type="match status" value="1"/>
</dbReference>
<keyword evidence="4" id="KW-0479">Metal-binding</keyword>
<dbReference type="EC" id="2.7.7.49" evidence="1"/>
<evidence type="ECO:0000256" key="2">
    <source>
        <dbReference type="ARBA" id="ARBA00022679"/>
    </source>
</evidence>
<evidence type="ECO:0000256" key="9">
    <source>
        <dbReference type="ARBA" id="ARBA00048173"/>
    </source>
</evidence>
<dbReference type="GO" id="GO:0004519">
    <property type="term" value="F:endonuclease activity"/>
    <property type="evidence" value="ECO:0007669"/>
    <property type="project" value="InterPro"/>
</dbReference>
<organism evidence="11 12">
    <name type="scientific">Fodinibius salipaludis</name>
    <dbReference type="NCBI Taxonomy" id="2032627"/>
    <lineage>
        <taxon>Bacteria</taxon>
        <taxon>Pseudomonadati</taxon>
        <taxon>Balneolota</taxon>
        <taxon>Balneolia</taxon>
        <taxon>Balneolales</taxon>
        <taxon>Balneolaceae</taxon>
        <taxon>Fodinibius</taxon>
    </lineage>
</organism>
<gene>
    <name evidence="11" type="ORF">CK503_11150</name>
</gene>
<evidence type="ECO:0000313" key="12">
    <source>
        <dbReference type="Proteomes" id="UP000218831"/>
    </source>
</evidence>
<dbReference type="InterPro" id="IPR007560">
    <property type="entry name" value="Restrct_endonuc_IV_Mrr"/>
</dbReference>
<evidence type="ECO:0000313" key="11">
    <source>
        <dbReference type="EMBL" id="PAU93700.1"/>
    </source>
</evidence>
<proteinExistence type="inferred from homology"/>
<evidence type="ECO:0000259" key="10">
    <source>
        <dbReference type="PROSITE" id="PS50878"/>
    </source>
</evidence>
<dbReference type="InterPro" id="IPR000123">
    <property type="entry name" value="Reverse_transcriptase_msDNA"/>
</dbReference>
<comment type="caution">
    <text evidence="11">The sequence shown here is derived from an EMBL/GenBank/DDBJ whole genome shotgun (WGS) entry which is preliminary data.</text>
</comment>
<name>A0A2A2G961_9BACT</name>
<evidence type="ECO:0000256" key="3">
    <source>
        <dbReference type="ARBA" id="ARBA00022695"/>
    </source>
</evidence>
<dbReference type="Pfam" id="PF04471">
    <property type="entry name" value="Mrr_cat"/>
    <property type="match status" value="1"/>
</dbReference>
<dbReference type="Pfam" id="PF00078">
    <property type="entry name" value="RVT_1"/>
    <property type="match status" value="1"/>
</dbReference>
<keyword evidence="12" id="KW-1185">Reference proteome</keyword>
<dbReference type="AlphaFoldDB" id="A0A2A2G961"/>
<keyword evidence="2" id="KW-0808">Transferase</keyword>
<dbReference type="InterPro" id="IPR051083">
    <property type="entry name" value="GrpII_Intron_Splice-Mob/Def"/>
</dbReference>